<reference evidence="2 3" key="1">
    <citation type="submission" date="2016-01" db="EMBL/GenBank/DDBJ databases">
        <title>Highly variable Streptococcus oralis are common among viridans streptococci isolated from primates.</title>
        <authorList>
            <person name="Denapaite D."/>
            <person name="Rieger M."/>
            <person name="Koendgen S."/>
            <person name="Brueckner R."/>
            <person name="Ochigava I."/>
            <person name="Kappeler P."/>
            <person name="Maetz-Rensing K."/>
            <person name="Leendertz F."/>
            <person name="Hakenbeck R."/>
        </authorList>
    </citation>
    <scope>NUCLEOTIDE SEQUENCE [LARGE SCALE GENOMIC DNA]</scope>
    <source>
        <strain evidence="2 3">DD30</strain>
    </source>
</reference>
<gene>
    <name evidence="2" type="ORF">SORDD30_01477</name>
</gene>
<dbReference type="GO" id="GO:0003677">
    <property type="term" value="F:DNA binding"/>
    <property type="evidence" value="ECO:0007669"/>
    <property type="project" value="InterPro"/>
</dbReference>
<feature type="domain" description="HTH cro/C1-type" evidence="1">
    <location>
        <begin position="8"/>
        <end position="71"/>
    </location>
</feature>
<dbReference type="InterPro" id="IPR010982">
    <property type="entry name" value="Lambda_DNA-bd_dom_sf"/>
</dbReference>
<dbReference type="Proteomes" id="UP000070220">
    <property type="component" value="Unassembled WGS sequence"/>
</dbReference>
<dbReference type="PROSITE" id="PS50943">
    <property type="entry name" value="HTH_CROC1"/>
    <property type="match status" value="1"/>
</dbReference>
<evidence type="ECO:0000259" key="1">
    <source>
        <dbReference type="PROSITE" id="PS50943"/>
    </source>
</evidence>
<evidence type="ECO:0000313" key="2">
    <source>
        <dbReference type="EMBL" id="KXT97543.1"/>
    </source>
</evidence>
<dbReference type="SUPFAM" id="SSF47413">
    <property type="entry name" value="lambda repressor-like DNA-binding domains"/>
    <property type="match status" value="1"/>
</dbReference>
<sequence>MSTIKNNLKVLRTGKGITQDKLAEIINERLKENEKPISKMVISNWENNKHTIKPEKAQILADFFGVSVAHLLGIDIEKINEFGSTYKNVEEHINNPVKYNNFGKGLLDHSQSYMFTIEELINADKEKNTNFADILINYISLNDYDKKIAFDLVKKLSERDDEKE</sequence>
<organism evidence="2 3">
    <name type="scientific">Streptococcus oralis</name>
    <dbReference type="NCBI Taxonomy" id="1303"/>
    <lineage>
        <taxon>Bacteria</taxon>
        <taxon>Bacillati</taxon>
        <taxon>Bacillota</taxon>
        <taxon>Bacilli</taxon>
        <taxon>Lactobacillales</taxon>
        <taxon>Streptococcaceae</taxon>
        <taxon>Streptococcus</taxon>
    </lineage>
</organism>
<dbReference type="Gene3D" id="1.10.260.40">
    <property type="entry name" value="lambda repressor-like DNA-binding domains"/>
    <property type="match status" value="1"/>
</dbReference>
<comment type="caution">
    <text evidence="2">The sequence shown here is derived from an EMBL/GenBank/DDBJ whole genome shotgun (WGS) entry which is preliminary data.</text>
</comment>
<dbReference type="AlphaFoldDB" id="A0A139Q4T9"/>
<name>A0A139Q4T9_STROR</name>
<dbReference type="SMART" id="SM00530">
    <property type="entry name" value="HTH_XRE"/>
    <property type="match status" value="1"/>
</dbReference>
<dbReference type="PATRIC" id="fig|1303.83.peg.1542"/>
<evidence type="ECO:0000313" key="3">
    <source>
        <dbReference type="Proteomes" id="UP000070220"/>
    </source>
</evidence>
<dbReference type="CDD" id="cd00093">
    <property type="entry name" value="HTH_XRE"/>
    <property type="match status" value="1"/>
</dbReference>
<proteinExistence type="predicted"/>
<dbReference type="EMBL" id="LQRP01000047">
    <property type="protein sequence ID" value="KXT97543.1"/>
    <property type="molecule type" value="Genomic_DNA"/>
</dbReference>
<dbReference type="InterPro" id="IPR001387">
    <property type="entry name" value="Cro/C1-type_HTH"/>
</dbReference>
<protein>
    <recommendedName>
        <fullName evidence="1">HTH cro/C1-type domain-containing protein</fullName>
    </recommendedName>
</protein>
<dbReference type="Pfam" id="PF01381">
    <property type="entry name" value="HTH_3"/>
    <property type="match status" value="1"/>
</dbReference>
<accession>A0A139Q4T9</accession>
<dbReference type="RefSeq" id="WP_061421549.1">
    <property type="nucleotide sequence ID" value="NZ_KQ970370.1"/>
</dbReference>